<gene>
    <name evidence="1" type="ORF">RYX56_05240</name>
    <name evidence="2" type="ORF">RYX56_05580</name>
</gene>
<evidence type="ECO:0000313" key="2">
    <source>
        <dbReference type="EMBL" id="MDV2683845.1"/>
    </source>
</evidence>
<reference evidence="2 3" key="1">
    <citation type="submission" date="2023-10" db="EMBL/GenBank/DDBJ databases">
        <title>Screening of Alkalihalobacillus lindianensis BZ-TG-R113 and Its Alleviation of Salt Stress on Rapeseed Growth.</title>
        <authorList>
            <person name="Zhao B."/>
            <person name="Guo T."/>
        </authorList>
    </citation>
    <scope>NUCLEOTIDE SEQUENCE [LARGE SCALE GENOMIC DNA]</scope>
    <source>
        <strain evidence="2 3">BZ-TG-R113</strain>
    </source>
</reference>
<dbReference type="EMBL" id="JAWJBA010000001">
    <property type="protein sequence ID" value="MDV2683779.1"/>
    <property type="molecule type" value="Genomic_DNA"/>
</dbReference>
<accession>A0ABU3X7G9</accession>
<comment type="caution">
    <text evidence="2">The sequence shown here is derived from an EMBL/GenBank/DDBJ whole genome shotgun (WGS) entry which is preliminary data.</text>
</comment>
<keyword evidence="3" id="KW-1185">Reference proteome</keyword>
<evidence type="ECO:0000313" key="3">
    <source>
        <dbReference type="Proteomes" id="UP001287282"/>
    </source>
</evidence>
<evidence type="ECO:0000313" key="1">
    <source>
        <dbReference type="EMBL" id="MDV2683779.1"/>
    </source>
</evidence>
<name>A0ABU3X7G9_9BACI</name>
<proteinExistence type="predicted"/>
<sequence length="43" mass="4935">MIAAGIVLSMWACYLFGANRTLNIIEKKQEMNKSQIEQVLYSK</sequence>
<dbReference type="Proteomes" id="UP001287282">
    <property type="component" value="Unassembled WGS sequence"/>
</dbReference>
<dbReference type="RefSeq" id="WP_317121074.1">
    <property type="nucleotide sequence ID" value="NZ_JAWJBA010000001.1"/>
</dbReference>
<dbReference type="EMBL" id="JAWJBA010000001">
    <property type="protein sequence ID" value="MDV2683845.1"/>
    <property type="molecule type" value="Genomic_DNA"/>
</dbReference>
<protein>
    <submittedName>
        <fullName evidence="2">Uncharacterized protein</fullName>
    </submittedName>
</protein>
<organism evidence="2 3">
    <name type="scientific">Alkalihalophilus lindianensis</name>
    <dbReference type="NCBI Taxonomy" id="1630542"/>
    <lineage>
        <taxon>Bacteria</taxon>
        <taxon>Bacillati</taxon>
        <taxon>Bacillota</taxon>
        <taxon>Bacilli</taxon>
        <taxon>Bacillales</taxon>
        <taxon>Bacillaceae</taxon>
        <taxon>Alkalihalophilus</taxon>
    </lineage>
</organism>